<dbReference type="Gene3D" id="3.30.70.1230">
    <property type="entry name" value="Nucleotide cyclase"/>
    <property type="match status" value="1"/>
</dbReference>
<gene>
    <name evidence="3" type="ORF">cubi_01819</name>
</gene>
<feature type="transmembrane region" description="Helical" evidence="1">
    <location>
        <begin position="590"/>
        <end position="610"/>
    </location>
</feature>
<feature type="transmembrane region" description="Helical" evidence="1">
    <location>
        <begin position="302"/>
        <end position="322"/>
    </location>
</feature>
<keyword evidence="1" id="KW-0472">Membrane</keyword>
<evidence type="ECO:0000256" key="1">
    <source>
        <dbReference type="SAM" id="Phobius"/>
    </source>
</evidence>
<sequence>MQISCKDYKSKFHSNNTNSIFSNFLGINVESLIRTGSKLDFFVFTQNSNQKENDLKRYNPNFNKLSYIKESEFAQSYKNGLNNIKLLFTYQDFDLLEFTQIHENQHLKIRKRCECPVRSINTPKNDILPLFDLLINNINQILLKNVNFQDQKELSNSSFNENPSISNDTDIIDRYIIHDINNFFGSEKQTQLFLEKKDYKCSVFPVKLLNNYYKVCSKSLIELAIQLIRIISITILRNKYKLFNIYPELIIILSSLIFICLDIIFYLFNWKSAPKIGMAIDIIHFVFIFLSFCHITNLNTEIFDICGCLLYYSYIYRIIFILQCKFISKYNKFQVTEIIRTQLKRIFFSFGNDMNLMISSSKFEDICGELGIDNFFKSNLINRSLETYLFQNLDWISGELFKFKYINPISYTRESYFKINLNVDRHILLINRQYYLCIKQVCTKLCLFYKIQIYSLFRYFYINLKFNYFILLKDLPRKIIRFKYPDKKNNSTTYQEYILKKRNLTYEEFETLLISLDSKRRLLNKIETNTGLFDIINGSCLLQQRKIIFEQSFYNITLFILLAISITFIAETVINYFGDNLSKIKNFVSIIQAYLYLLIVITSSIFHYKLDKMYYNSSLKSYNRIISIYNLIYGNSQLIEKDHLHNNFSRNDYLAEFLSYHNAELLEKYVNSFSKYLPKGIAISLLKKYEFSALNPQYKEITILFSDIVGFTNIAEKVSPFLLFHLLTNYFDEMVNIIEEFNGNLLEIAGDAILAIWNSPVAVENHSVAAISASLKMKKQLKLKFKSFENNYFPEINIKCGIHTDHVLIGNIGCNKRMKYGIMGDGVNLASRIESLTKRYSVDIIISNNVFANKKVQKKFIICPLDIVIVQGKSNPTVIYHVLNTIYDSDLVSLLKSKFHTKALIFFINKNFKKSLLYIEKINKLGPFKIDPSTINLSNKCKHFQDKKLDINWSCAEVLNTKYFNE</sequence>
<keyword evidence="1" id="KW-0812">Transmembrane</keyword>
<evidence type="ECO:0000313" key="3">
    <source>
        <dbReference type="EMBL" id="OII75298.1"/>
    </source>
</evidence>
<dbReference type="SMART" id="SM00044">
    <property type="entry name" value="CYCc"/>
    <property type="match status" value="1"/>
</dbReference>
<feature type="transmembrane region" description="Helical" evidence="1">
    <location>
        <begin position="276"/>
        <end position="296"/>
    </location>
</feature>
<dbReference type="AlphaFoldDB" id="A0A1J4MM02"/>
<dbReference type="GO" id="GO:0006171">
    <property type="term" value="P:cAMP biosynthetic process"/>
    <property type="evidence" value="ECO:0007669"/>
    <property type="project" value="TreeGrafter"/>
</dbReference>
<dbReference type="PANTHER" id="PTHR43081">
    <property type="entry name" value="ADENYLATE CYCLASE, TERMINAL-DIFFERENTIATION SPECIFIC-RELATED"/>
    <property type="match status" value="1"/>
</dbReference>
<comment type="caution">
    <text evidence="3">The sequence shown here is derived from an EMBL/GenBank/DDBJ whole genome shotgun (WGS) entry which is preliminary data.</text>
</comment>
<reference evidence="3 4" key="1">
    <citation type="submission" date="2016-10" db="EMBL/GenBank/DDBJ databases">
        <title>Reductive evolution of mitochondrial metabolism and differential evolution of invasion-related proteins in Cryptosporidium.</title>
        <authorList>
            <person name="Liu S."/>
            <person name="Roellig D.M."/>
            <person name="Guo Y."/>
            <person name="Li N."/>
            <person name="Frace M.A."/>
            <person name="Tang K."/>
            <person name="Zhang L."/>
            <person name="Feng Y."/>
            <person name="Xiao L."/>
        </authorList>
    </citation>
    <scope>NUCLEOTIDE SEQUENCE [LARGE SCALE GENOMIC DNA]</scope>
    <source>
        <strain evidence="3">39726</strain>
    </source>
</reference>
<dbReference type="EMBL" id="LRBP01000001">
    <property type="protein sequence ID" value="OII75298.1"/>
    <property type="molecule type" value="Genomic_DNA"/>
</dbReference>
<organism evidence="3 4">
    <name type="scientific">Cryptosporidium ubiquitum</name>
    <dbReference type="NCBI Taxonomy" id="857276"/>
    <lineage>
        <taxon>Eukaryota</taxon>
        <taxon>Sar</taxon>
        <taxon>Alveolata</taxon>
        <taxon>Apicomplexa</taxon>
        <taxon>Conoidasida</taxon>
        <taxon>Coccidia</taxon>
        <taxon>Eucoccidiorida</taxon>
        <taxon>Eimeriorina</taxon>
        <taxon>Cryptosporidiidae</taxon>
        <taxon>Cryptosporidium</taxon>
    </lineage>
</organism>
<dbReference type="CDD" id="cd07302">
    <property type="entry name" value="CHD"/>
    <property type="match status" value="1"/>
</dbReference>
<protein>
    <submittedName>
        <fullName evidence="3">Membrane associated adenyl cyclase</fullName>
    </submittedName>
</protein>
<name>A0A1J4MM02_9CRYT</name>
<evidence type="ECO:0000313" key="4">
    <source>
        <dbReference type="Proteomes" id="UP000186176"/>
    </source>
</evidence>
<dbReference type="PANTHER" id="PTHR43081:SF1">
    <property type="entry name" value="ADENYLATE CYCLASE, TERMINAL-DIFFERENTIATION SPECIFIC"/>
    <property type="match status" value="1"/>
</dbReference>
<dbReference type="GeneID" id="39978610"/>
<keyword evidence="1" id="KW-1133">Transmembrane helix</keyword>
<dbReference type="InterPro" id="IPR050697">
    <property type="entry name" value="Adenylyl/Guanylyl_Cyclase_3/4"/>
</dbReference>
<feature type="domain" description="Guanylate cyclase" evidence="2">
    <location>
        <begin position="702"/>
        <end position="834"/>
    </location>
</feature>
<dbReference type="RefSeq" id="XP_028876305.1">
    <property type="nucleotide sequence ID" value="XM_029018831.1"/>
</dbReference>
<dbReference type="PROSITE" id="PS50125">
    <property type="entry name" value="GUANYLATE_CYCLASE_2"/>
    <property type="match status" value="1"/>
</dbReference>
<dbReference type="OrthoDB" id="10265730at2759"/>
<dbReference type="Proteomes" id="UP000186176">
    <property type="component" value="Unassembled WGS sequence"/>
</dbReference>
<dbReference type="InterPro" id="IPR029787">
    <property type="entry name" value="Nucleotide_cyclase"/>
</dbReference>
<dbReference type="InterPro" id="IPR001054">
    <property type="entry name" value="A/G_cyclase"/>
</dbReference>
<feature type="transmembrane region" description="Helical" evidence="1">
    <location>
        <begin position="249"/>
        <end position="269"/>
    </location>
</feature>
<dbReference type="GO" id="GO:0035556">
    <property type="term" value="P:intracellular signal transduction"/>
    <property type="evidence" value="ECO:0007669"/>
    <property type="project" value="InterPro"/>
</dbReference>
<dbReference type="SUPFAM" id="SSF55073">
    <property type="entry name" value="Nucleotide cyclase"/>
    <property type="match status" value="1"/>
</dbReference>
<accession>A0A1J4MM02</accession>
<dbReference type="VEuPathDB" id="CryptoDB:cubi_01819"/>
<evidence type="ECO:0000259" key="2">
    <source>
        <dbReference type="PROSITE" id="PS50125"/>
    </source>
</evidence>
<dbReference type="Pfam" id="PF00211">
    <property type="entry name" value="Guanylate_cyc"/>
    <property type="match status" value="1"/>
</dbReference>
<feature type="transmembrane region" description="Helical" evidence="1">
    <location>
        <begin position="553"/>
        <end position="578"/>
    </location>
</feature>
<keyword evidence="4" id="KW-1185">Reference proteome</keyword>
<proteinExistence type="predicted"/>